<feature type="chain" id="PRO_5036164352" evidence="1">
    <location>
        <begin position="19"/>
        <end position="61"/>
    </location>
</feature>
<evidence type="ECO:0000313" key="3">
    <source>
        <dbReference type="EMBL" id="KAE8980062.1"/>
    </source>
</evidence>
<dbReference type="Proteomes" id="UP000429607">
    <property type="component" value="Unassembled WGS sequence"/>
</dbReference>
<feature type="signal peptide" evidence="1">
    <location>
        <begin position="1"/>
        <end position="18"/>
    </location>
</feature>
<gene>
    <name evidence="2" type="ORF">PR001_g29005</name>
    <name evidence="3" type="ORF">PR002_g24239</name>
    <name evidence="4" type="ORF">PR003_g26588</name>
</gene>
<dbReference type="Proteomes" id="UP000434957">
    <property type="component" value="Unassembled WGS sequence"/>
</dbReference>
<keyword evidence="6" id="KW-1185">Reference proteome</keyword>
<protein>
    <submittedName>
        <fullName evidence="3">Uncharacterized protein</fullName>
    </submittedName>
</protein>
<evidence type="ECO:0000313" key="2">
    <source>
        <dbReference type="EMBL" id="KAE8964597.1"/>
    </source>
</evidence>
<evidence type="ECO:0000313" key="7">
    <source>
        <dbReference type="Proteomes" id="UP000435112"/>
    </source>
</evidence>
<evidence type="ECO:0000313" key="4">
    <source>
        <dbReference type="EMBL" id="KAE9285409.1"/>
    </source>
</evidence>
<accession>A0A6A3IF18</accession>
<dbReference type="EMBL" id="QXFV01005532">
    <property type="protein sequence ID" value="KAE8964597.1"/>
    <property type="molecule type" value="Genomic_DNA"/>
</dbReference>
<sequence length="61" mass="6562">MIPGTTTVLSICTSIVSADHSCCICYIVIQPLAKSILYRSNSKLFEEGFQIYNDALCGSAA</sequence>
<organism evidence="3 7">
    <name type="scientific">Phytophthora rubi</name>
    <dbReference type="NCBI Taxonomy" id="129364"/>
    <lineage>
        <taxon>Eukaryota</taxon>
        <taxon>Sar</taxon>
        <taxon>Stramenopiles</taxon>
        <taxon>Oomycota</taxon>
        <taxon>Peronosporomycetes</taxon>
        <taxon>Peronosporales</taxon>
        <taxon>Peronosporaceae</taxon>
        <taxon>Phytophthora</taxon>
    </lineage>
</organism>
<dbReference type="EMBL" id="QXFU01002932">
    <property type="protein sequence ID" value="KAE8980062.1"/>
    <property type="molecule type" value="Genomic_DNA"/>
</dbReference>
<dbReference type="EMBL" id="QXFT01003479">
    <property type="protein sequence ID" value="KAE9285409.1"/>
    <property type="molecule type" value="Genomic_DNA"/>
</dbReference>
<dbReference type="Proteomes" id="UP000435112">
    <property type="component" value="Unassembled WGS sequence"/>
</dbReference>
<name>A0A6A3IF18_9STRA</name>
<dbReference type="AlphaFoldDB" id="A0A6A3IF18"/>
<keyword evidence="1" id="KW-0732">Signal</keyword>
<evidence type="ECO:0000256" key="1">
    <source>
        <dbReference type="SAM" id="SignalP"/>
    </source>
</evidence>
<evidence type="ECO:0000313" key="6">
    <source>
        <dbReference type="Proteomes" id="UP000434957"/>
    </source>
</evidence>
<reference evidence="5 7" key="1">
    <citation type="submission" date="2018-09" db="EMBL/GenBank/DDBJ databases">
        <title>Genomic investigation of the strawberry pathogen Phytophthora fragariae indicates pathogenicity is determined by transcriptional variation in three key races.</title>
        <authorList>
            <person name="Adams T.M."/>
            <person name="Armitage A.D."/>
            <person name="Sobczyk M.K."/>
            <person name="Bates H.J."/>
            <person name="Dunwell J.M."/>
            <person name="Nellist C.F."/>
            <person name="Harrison R.J."/>
        </authorList>
    </citation>
    <scope>NUCLEOTIDE SEQUENCE [LARGE SCALE GENOMIC DNA]</scope>
    <source>
        <strain evidence="2 5">SCRP249</strain>
        <strain evidence="3 7">SCRP324</strain>
        <strain evidence="4 6">SCRP333</strain>
    </source>
</reference>
<evidence type="ECO:0000313" key="5">
    <source>
        <dbReference type="Proteomes" id="UP000429607"/>
    </source>
</evidence>
<comment type="caution">
    <text evidence="3">The sequence shown here is derived from an EMBL/GenBank/DDBJ whole genome shotgun (WGS) entry which is preliminary data.</text>
</comment>
<proteinExistence type="predicted"/>